<dbReference type="AlphaFoldDB" id="A0A4Y2IBG7"/>
<gene>
    <name evidence="2" type="ORF">AVEN_231516_1</name>
</gene>
<evidence type="ECO:0000256" key="1">
    <source>
        <dbReference type="SAM" id="MobiDB-lite"/>
    </source>
</evidence>
<sequence>MRKAWICSTSTLNPPYCYENRLGVWNGENGPTSRIMENDALISNILENTEKRQQENTALVQIKNTSRQQNTNNSSNSTNNSSNSTNNSSKSKNNSSKSTNNSSKSKNNSSKSKNNSSNSTNDSSKSKNNSSNSTNNSSNRKNNSSNSTSNSAQGLTSDQLAQLIKLQRKILRKHSHSKGDPSRSTRSKSIKTHLFTPCDPNMSY</sequence>
<proteinExistence type="predicted"/>
<comment type="caution">
    <text evidence="2">The sequence shown here is derived from an EMBL/GenBank/DDBJ whole genome shotgun (WGS) entry which is preliminary data.</text>
</comment>
<protein>
    <submittedName>
        <fullName evidence="2">Uncharacterized protein</fullName>
    </submittedName>
</protein>
<keyword evidence="3" id="KW-1185">Reference proteome</keyword>
<organism evidence="2 3">
    <name type="scientific">Araneus ventricosus</name>
    <name type="common">Orbweaver spider</name>
    <name type="synonym">Epeira ventricosa</name>
    <dbReference type="NCBI Taxonomy" id="182803"/>
    <lineage>
        <taxon>Eukaryota</taxon>
        <taxon>Metazoa</taxon>
        <taxon>Ecdysozoa</taxon>
        <taxon>Arthropoda</taxon>
        <taxon>Chelicerata</taxon>
        <taxon>Arachnida</taxon>
        <taxon>Araneae</taxon>
        <taxon>Araneomorphae</taxon>
        <taxon>Entelegynae</taxon>
        <taxon>Araneoidea</taxon>
        <taxon>Araneidae</taxon>
        <taxon>Araneus</taxon>
    </lineage>
</organism>
<dbReference type="EMBL" id="BGPR01002531">
    <property type="protein sequence ID" value="GBM74984.1"/>
    <property type="molecule type" value="Genomic_DNA"/>
</dbReference>
<evidence type="ECO:0000313" key="3">
    <source>
        <dbReference type="Proteomes" id="UP000499080"/>
    </source>
</evidence>
<evidence type="ECO:0000313" key="2">
    <source>
        <dbReference type="EMBL" id="GBM74984.1"/>
    </source>
</evidence>
<feature type="compositionally biased region" description="Low complexity" evidence="1">
    <location>
        <begin position="70"/>
        <end position="151"/>
    </location>
</feature>
<name>A0A4Y2IBG7_ARAVE</name>
<reference evidence="2 3" key="1">
    <citation type="journal article" date="2019" name="Sci. Rep.">
        <title>Orb-weaving spider Araneus ventricosus genome elucidates the spidroin gene catalogue.</title>
        <authorList>
            <person name="Kono N."/>
            <person name="Nakamura H."/>
            <person name="Ohtoshi R."/>
            <person name="Moran D.A.P."/>
            <person name="Shinohara A."/>
            <person name="Yoshida Y."/>
            <person name="Fujiwara M."/>
            <person name="Mori M."/>
            <person name="Tomita M."/>
            <person name="Arakawa K."/>
        </authorList>
    </citation>
    <scope>NUCLEOTIDE SEQUENCE [LARGE SCALE GENOMIC DNA]</scope>
</reference>
<dbReference type="Proteomes" id="UP000499080">
    <property type="component" value="Unassembled WGS sequence"/>
</dbReference>
<feature type="region of interest" description="Disordered" evidence="1">
    <location>
        <begin position="62"/>
        <end position="156"/>
    </location>
</feature>
<feature type="region of interest" description="Disordered" evidence="1">
    <location>
        <begin position="172"/>
        <end position="204"/>
    </location>
</feature>
<accession>A0A4Y2IBG7</accession>